<evidence type="ECO:0000259" key="1">
    <source>
        <dbReference type="Pfam" id="PF03372"/>
    </source>
</evidence>
<sequence>MNTFVWNTRGLGSVRAFQVLRNHMQNYSSGIVFLMETKVNHIRMENICVNLGFEGKLVVDCEGRSGGLGLFWSKKRFTGFYGHPEQNQRSHAWILLKWLHDMYKLPWLCAGDFNEIIYDDEKLGGPPRNRRMMENFREALEYYCGLEDMGLKEPIFTWSNKRIGDEFVQERLDRGFCNFEWKQVFPGAVVKHLELWHSDHRALLFDLTSQVDGLRSKGCGRRKRFHFEACWAEKEECHKLIKRSWVASIGSDELSSTVSNSYNCVKVLNDWNRISRRNMVRDICIKQNELRVASSTIIDGSWNHIRILEMRRNLLEATDAYGVIERKDRNTKFFHQKASARKACNRIQGIFYRDELFRSNQVSKDVMNQVIDKVQPRLSPCKVDNLDHLFTTEEVRIATFSTSPTKSPRPDGMPGLFYQKFWDIVDSNVTATCLWCLNDGNLMEEINGTLIVLIPKIKNSELIKDFWSISLCNVIYKIVAQALVNRLRLVLDEVISESQSAFIPGRLIYDNALIGFECLHVI</sequence>
<dbReference type="PANTHER" id="PTHR33710">
    <property type="entry name" value="BNAC02G09200D PROTEIN"/>
    <property type="match status" value="1"/>
</dbReference>
<dbReference type="Proteomes" id="UP001280121">
    <property type="component" value="Unassembled WGS sequence"/>
</dbReference>
<keyword evidence="3" id="KW-1185">Reference proteome</keyword>
<dbReference type="PANTHER" id="PTHR33710:SF77">
    <property type="entry name" value="DNASE I-LIKE SUPERFAMILY PROTEIN"/>
    <property type="match status" value="1"/>
</dbReference>
<dbReference type="Gene3D" id="3.60.10.10">
    <property type="entry name" value="Endonuclease/exonuclease/phosphatase"/>
    <property type="match status" value="1"/>
</dbReference>
<dbReference type="AlphaFoldDB" id="A0AAD9TM87"/>
<name>A0AAD9TM87_9ROSI</name>
<accession>A0AAD9TM87</accession>
<evidence type="ECO:0000313" key="3">
    <source>
        <dbReference type="Proteomes" id="UP001280121"/>
    </source>
</evidence>
<evidence type="ECO:0000313" key="2">
    <source>
        <dbReference type="EMBL" id="KAK2638243.1"/>
    </source>
</evidence>
<dbReference type="SUPFAM" id="SSF56219">
    <property type="entry name" value="DNase I-like"/>
    <property type="match status" value="1"/>
</dbReference>
<reference evidence="2" key="1">
    <citation type="journal article" date="2023" name="Plant J.">
        <title>Genome sequences and population genomics provide insights into the demographic history, inbreeding, and mutation load of two 'living fossil' tree species of Dipteronia.</title>
        <authorList>
            <person name="Feng Y."/>
            <person name="Comes H.P."/>
            <person name="Chen J."/>
            <person name="Zhu S."/>
            <person name="Lu R."/>
            <person name="Zhang X."/>
            <person name="Li P."/>
            <person name="Qiu J."/>
            <person name="Olsen K.M."/>
            <person name="Qiu Y."/>
        </authorList>
    </citation>
    <scope>NUCLEOTIDE SEQUENCE</scope>
    <source>
        <strain evidence="2">KIB01</strain>
    </source>
</reference>
<organism evidence="2 3">
    <name type="scientific">Dipteronia dyeriana</name>
    <dbReference type="NCBI Taxonomy" id="168575"/>
    <lineage>
        <taxon>Eukaryota</taxon>
        <taxon>Viridiplantae</taxon>
        <taxon>Streptophyta</taxon>
        <taxon>Embryophyta</taxon>
        <taxon>Tracheophyta</taxon>
        <taxon>Spermatophyta</taxon>
        <taxon>Magnoliopsida</taxon>
        <taxon>eudicotyledons</taxon>
        <taxon>Gunneridae</taxon>
        <taxon>Pentapetalae</taxon>
        <taxon>rosids</taxon>
        <taxon>malvids</taxon>
        <taxon>Sapindales</taxon>
        <taxon>Sapindaceae</taxon>
        <taxon>Hippocastanoideae</taxon>
        <taxon>Acereae</taxon>
        <taxon>Dipteronia</taxon>
    </lineage>
</organism>
<dbReference type="Pfam" id="PF03372">
    <property type="entry name" value="Exo_endo_phos"/>
    <property type="match status" value="1"/>
</dbReference>
<gene>
    <name evidence="2" type="ORF">Ddye_026038</name>
</gene>
<protein>
    <recommendedName>
        <fullName evidence="1">Endonuclease/exonuclease/phosphatase domain-containing protein</fullName>
    </recommendedName>
</protein>
<dbReference type="EMBL" id="JANJYI010000008">
    <property type="protein sequence ID" value="KAK2638243.1"/>
    <property type="molecule type" value="Genomic_DNA"/>
</dbReference>
<dbReference type="InterPro" id="IPR036691">
    <property type="entry name" value="Endo/exonu/phosph_ase_sf"/>
</dbReference>
<feature type="domain" description="Endonuclease/exonuclease/phosphatase" evidence="1">
    <location>
        <begin position="6"/>
        <end position="132"/>
    </location>
</feature>
<proteinExistence type="predicted"/>
<dbReference type="InterPro" id="IPR005135">
    <property type="entry name" value="Endo/exonuclease/phosphatase"/>
</dbReference>
<comment type="caution">
    <text evidence="2">The sequence shown here is derived from an EMBL/GenBank/DDBJ whole genome shotgun (WGS) entry which is preliminary data.</text>
</comment>